<dbReference type="RefSeq" id="WP_322421590.1">
    <property type="nucleotide sequence ID" value="NZ_JAXQNN010000003.1"/>
</dbReference>
<sequence>MTNHNKGFLNDLDEIKLGCISIKRGERKMKADNRILEVIKVLSLVVIAISSVTIAFSLAQGVTLLEVIGDNLSGINTALFDLLNRE</sequence>
<proteinExistence type="predicted"/>
<keyword evidence="1" id="KW-0812">Transmembrane</keyword>
<evidence type="ECO:0000256" key="1">
    <source>
        <dbReference type="SAM" id="Phobius"/>
    </source>
</evidence>
<keyword evidence="1" id="KW-1133">Transmembrane helix</keyword>
<name>A0ABU5KMX2_9BACL</name>
<accession>A0ABU5KMX2</accession>
<evidence type="ECO:0000313" key="3">
    <source>
        <dbReference type="Proteomes" id="UP001292084"/>
    </source>
</evidence>
<keyword evidence="1" id="KW-0472">Membrane</keyword>
<evidence type="ECO:0000313" key="2">
    <source>
        <dbReference type="EMBL" id="MDZ5712608.1"/>
    </source>
</evidence>
<dbReference type="Proteomes" id="UP001292084">
    <property type="component" value="Unassembled WGS sequence"/>
</dbReference>
<keyword evidence="3" id="KW-1185">Reference proteome</keyword>
<dbReference type="EMBL" id="JAXQNN010000003">
    <property type="protein sequence ID" value="MDZ5712608.1"/>
    <property type="molecule type" value="Genomic_DNA"/>
</dbReference>
<organism evidence="2 3">
    <name type="scientific">Jeotgalibacillus haloalkalitolerans</name>
    <dbReference type="NCBI Taxonomy" id="3104292"/>
    <lineage>
        <taxon>Bacteria</taxon>
        <taxon>Bacillati</taxon>
        <taxon>Bacillota</taxon>
        <taxon>Bacilli</taxon>
        <taxon>Bacillales</taxon>
        <taxon>Caryophanaceae</taxon>
        <taxon>Jeotgalibacillus</taxon>
    </lineage>
</organism>
<gene>
    <name evidence="2" type="ORF">UFB30_10260</name>
</gene>
<comment type="caution">
    <text evidence="2">The sequence shown here is derived from an EMBL/GenBank/DDBJ whole genome shotgun (WGS) entry which is preliminary data.</text>
</comment>
<feature type="transmembrane region" description="Helical" evidence="1">
    <location>
        <begin position="38"/>
        <end position="59"/>
    </location>
</feature>
<protein>
    <submittedName>
        <fullName evidence="2">Uncharacterized protein</fullName>
    </submittedName>
</protein>
<reference evidence="2 3" key="1">
    <citation type="submission" date="2023-12" db="EMBL/GenBank/DDBJ databases">
        <title>Jeotgalibacillus haloalkaliphilus sp. nov., a novel salt-tolerant bacteria, isolated from the estuary of the Fenhe River into the Yellow River.</title>
        <authorList>
            <person name="Li Y."/>
        </authorList>
    </citation>
    <scope>NUCLEOTIDE SEQUENCE [LARGE SCALE GENOMIC DNA]</scope>
    <source>
        <strain evidence="2 3">HH7-29</strain>
    </source>
</reference>